<proteinExistence type="predicted"/>
<dbReference type="Proteomes" id="UP000006695">
    <property type="component" value="Chromosome"/>
</dbReference>
<keyword evidence="2" id="KW-1185">Reference proteome</keyword>
<dbReference type="EMBL" id="CP000698">
    <property type="protein sequence ID" value="ABQ26780.1"/>
    <property type="molecule type" value="Genomic_DNA"/>
</dbReference>
<gene>
    <name evidence="1" type="ordered locus">Gura_2603</name>
</gene>
<evidence type="ECO:0000313" key="1">
    <source>
        <dbReference type="EMBL" id="ABQ26780.1"/>
    </source>
</evidence>
<name>A5G4R2_GEOUR</name>
<dbReference type="AlphaFoldDB" id="A5G4R2"/>
<protein>
    <recommendedName>
        <fullName evidence="3">SAP domain-containing protein</fullName>
    </recommendedName>
</protein>
<organism evidence="1 2">
    <name type="scientific">Geotalea uraniireducens (strain Rf4)</name>
    <name type="common">Geobacter uraniireducens</name>
    <dbReference type="NCBI Taxonomy" id="351605"/>
    <lineage>
        <taxon>Bacteria</taxon>
        <taxon>Pseudomonadati</taxon>
        <taxon>Thermodesulfobacteriota</taxon>
        <taxon>Desulfuromonadia</taxon>
        <taxon>Geobacterales</taxon>
        <taxon>Geobacteraceae</taxon>
        <taxon>Geotalea</taxon>
    </lineage>
</organism>
<evidence type="ECO:0000313" key="2">
    <source>
        <dbReference type="Proteomes" id="UP000006695"/>
    </source>
</evidence>
<dbReference type="RefSeq" id="WP_011939458.1">
    <property type="nucleotide sequence ID" value="NC_009483.1"/>
</dbReference>
<sequence length="59" mass="6435">MTFAEIKAIAKERGIKVGGVKKIDLVRSLQAQEGNEPCFATGRAAECGQLHCLWIKSCE</sequence>
<dbReference type="Gene3D" id="1.10.720.30">
    <property type="entry name" value="SAP domain"/>
    <property type="match status" value="1"/>
</dbReference>
<dbReference type="InterPro" id="IPR036361">
    <property type="entry name" value="SAP_dom_sf"/>
</dbReference>
<accession>A5G4R2</accession>
<dbReference type="OrthoDB" id="1687780at2"/>
<dbReference type="HOGENOM" id="CLU_203783_0_0_7"/>
<dbReference type="STRING" id="351605.Gura_2603"/>
<dbReference type="KEGG" id="gur:Gura_2603"/>
<reference evidence="1 2" key="1">
    <citation type="submission" date="2007-05" db="EMBL/GenBank/DDBJ databases">
        <title>Complete sequence of Geobacter uraniireducens Rf4.</title>
        <authorList>
            <consortium name="US DOE Joint Genome Institute"/>
            <person name="Copeland A."/>
            <person name="Lucas S."/>
            <person name="Lapidus A."/>
            <person name="Barry K."/>
            <person name="Detter J.C."/>
            <person name="Glavina del Rio T."/>
            <person name="Hammon N."/>
            <person name="Israni S."/>
            <person name="Dalin E."/>
            <person name="Tice H."/>
            <person name="Pitluck S."/>
            <person name="Chertkov O."/>
            <person name="Brettin T."/>
            <person name="Bruce D."/>
            <person name="Han C."/>
            <person name="Schmutz J."/>
            <person name="Larimer F."/>
            <person name="Land M."/>
            <person name="Hauser L."/>
            <person name="Kyrpides N."/>
            <person name="Mikhailova N."/>
            <person name="Shelobolina E."/>
            <person name="Aklujkar M."/>
            <person name="Lovley D."/>
            <person name="Richardson P."/>
        </authorList>
    </citation>
    <scope>NUCLEOTIDE SEQUENCE [LARGE SCALE GENOMIC DNA]</scope>
    <source>
        <strain evidence="1 2">Rf4</strain>
    </source>
</reference>
<evidence type="ECO:0008006" key="3">
    <source>
        <dbReference type="Google" id="ProtNLM"/>
    </source>
</evidence>